<dbReference type="InterPro" id="IPR003439">
    <property type="entry name" value="ABC_transporter-like_ATP-bd"/>
</dbReference>
<dbReference type="SUPFAM" id="SSF52540">
    <property type="entry name" value="P-loop containing nucleoside triphosphate hydrolases"/>
    <property type="match status" value="1"/>
</dbReference>
<feature type="domain" description="ABC transporter" evidence="6">
    <location>
        <begin position="2"/>
        <end position="199"/>
    </location>
</feature>
<dbReference type="PROSITE" id="PS50893">
    <property type="entry name" value="ABC_TRANSPORTER_2"/>
    <property type="match status" value="1"/>
</dbReference>
<evidence type="ECO:0000256" key="4">
    <source>
        <dbReference type="ARBA" id="ARBA00022840"/>
    </source>
</evidence>
<dbReference type="SMART" id="SM00382">
    <property type="entry name" value="AAA"/>
    <property type="match status" value="1"/>
</dbReference>
<keyword evidence="8" id="KW-1185">Reference proteome</keyword>
<name>A0AAE4MAL0_9EURY</name>
<accession>A0AAE4MAL0</accession>
<sequence>MISFEEIRSGILEIPELSLAPGITAVVGDNGAGKTTFLRICAGLSLPKTGTVSIDGKNPRECEVGYVSEFPDRHMIFSVVRDEIASPLRFAGKSSDEIFESVLAVAEILNITHLLNRECKTLSGGEKMLIGVATALVAKPVLLVMDEPDSHLDPQTSAELFTIIRESDCPHVLWSTHAKKIIQRADQTLELVQGRVSEP</sequence>
<dbReference type="PANTHER" id="PTHR43514:SF4">
    <property type="entry name" value="ABC TRANSPORTER I FAMILY MEMBER 10"/>
    <property type="match status" value="1"/>
</dbReference>
<dbReference type="GO" id="GO:0005524">
    <property type="term" value="F:ATP binding"/>
    <property type="evidence" value="ECO:0007669"/>
    <property type="project" value="UniProtKB-KW"/>
</dbReference>
<dbReference type="AlphaFoldDB" id="A0AAE4MAL0"/>
<dbReference type="Pfam" id="PF00005">
    <property type="entry name" value="ABC_tran"/>
    <property type="match status" value="1"/>
</dbReference>
<dbReference type="InterPro" id="IPR015856">
    <property type="entry name" value="ABC_transpr_CbiO/EcfA_su"/>
</dbReference>
<dbReference type="GO" id="GO:0055085">
    <property type="term" value="P:transmembrane transport"/>
    <property type="evidence" value="ECO:0007669"/>
    <property type="project" value="InterPro"/>
</dbReference>
<dbReference type="InterPro" id="IPR027417">
    <property type="entry name" value="P-loop_NTPase"/>
</dbReference>
<evidence type="ECO:0000259" key="6">
    <source>
        <dbReference type="PROSITE" id="PS50893"/>
    </source>
</evidence>
<evidence type="ECO:0000313" key="8">
    <source>
        <dbReference type="Proteomes" id="UP001273136"/>
    </source>
</evidence>
<gene>
    <name evidence="7" type="primary">tupC</name>
    <name evidence="7" type="ORF">McpAg1_00380</name>
</gene>
<keyword evidence="2" id="KW-0813">Transport</keyword>
<comment type="subcellular location">
    <subcellularLocation>
        <location evidence="1">Cell membrane</location>
    </subcellularLocation>
</comment>
<dbReference type="GO" id="GO:0005886">
    <property type="term" value="C:plasma membrane"/>
    <property type="evidence" value="ECO:0007669"/>
    <property type="project" value="UniProtKB-SubCell"/>
</dbReference>
<dbReference type="EMBL" id="JAWDKA010000001">
    <property type="protein sequence ID" value="MDV0440861.1"/>
    <property type="molecule type" value="Genomic_DNA"/>
</dbReference>
<dbReference type="RefSeq" id="WP_338093257.1">
    <property type="nucleotide sequence ID" value="NZ_JAWDKA010000001.1"/>
</dbReference>
<dbReference type="Proteomes" id="UP001273136">
    <property type="component" value="Unassembled WGS sequence"/>
</dbReference>
<evidence type="ECO:0000256" key="2">
    <source>
        <dbReference type="ARBA" id="ARBA00022448"/>
    </source>
</evidence>
<reference evidence="7" key="1">
    <citation type="submission" date="2023-06" db="EMBL/GenBank/DDBJ databases">
        <title>Genome sequence of Methancorpusculaceae sp. Ag1.</title>
        <authorList>
            <person name="Protasov E."/>
            <person name="Platt K."/>
            <person name="Poehlein A."/>
            <person name="Daniel R."/>
            <person name="Brune A."/>
        </authorList>
    </citation>
    <scope>NUCLEOTIDE SEQUENCE</scope>
    <source>
        <strain evidence="7">Ag1</strain>
    </source>
</reference>
<evidence type="ECO:0000256" key="3">
    <source>
        <dbReference type="ARBA" id="ARBA00022741"/>
    </source>
</evidence>
<evidence type="ECO:0000256" key="5">
    <source>
        <dbReference type="ARBA" id="ARBA00025157"/>
    </source>
</evidence>
<protein>
    <submittedName>
        <fullName evidence="7">Tungstate uptake system ATP-binding protein TupC</fullName>
    </submittedName>
</protein>
<proteinExistence type="predicted"/>
<evidence type="ECO:0000256" key="1">
    <source>
        <dbReference type="ARBA" id="ARBA00004236"/>
    </source>
</evidence>
<dbReference type="PANTHER" id="PTHR43514">
    <property type="entry name" value="ABC TRANSPORTER I FAMILY MEMBER 10"/>
    <property type="match status" value="1"/>
</dbReference>
<keyword evidence="3" id="KW-0547">Nucleotide-binding</keyword>
<dbReference type="PROSITE" id="PS00211">
    <property type="entry name" value="ABC_TRANSPORTER_1"/>
    <property type="match status" value="1"/>
</dbReference>
<dbReference type="InterPro" id="IPR003593">
    <property type="entry name" value="AAA+_ATPase"/>
</dbReference>
<dbReference type="GO" id="GO:0016887">
    <property type="term" value="F:ATP hydrolysis activity"/>
    <property type="evidence" value="ECO:0007669"/>
    <property type="project" value="InterPro"/>
</dbReference>
<keyword evidence="4 7" id="KW-0067">ATP-binding</keyword>
<comment type="caution">
    <text evidence="7">The sequence shown here is derived from an EMBL/GenBank/DDBJ whole genome shotgun (WGS) entry which is preliminary data.</text>
</comment>
<dbReference type="Gene3D" id="3.40.50.300">
    <property type="entry name" value="P-loop containing nucleotide triphosphate hydrolases"/>
    <property type="match status" value="1"/>
</dbReference>
<dbReference type="InterPro" id="IPR050334">
    <property type="entry name" value="Molybdenum_import_ModC"/>
</dbReference>
<dbReference type="InterPro" id="IPR017871">
    <property type="entry name" value="ABC_transporter-like_CS"/>
</dbReference>
<evidence type="ECO:0000313" key="7">
    <source>
        <dbReference type="EMBL" id="MDV0440861.1"/>
    </source>
</evidence>
<comment type="function">
    <text evidence="5">Probably part of an ABC transporter complex. Responsible for energy coupling to the transport system.</text>
</comment>
<organism evidence="7 8">
    <name type="scientific">Methanorbis furvi</name>
    <dbReference type="NCBI Taxonomy" id="3028299"/>
    <lineage>
        <taxon>Archaea</taxon>
        <taxon>Methanobacteriati</taxon>
        <taxon>Methanobacteriota</taxon>
        <taxon>Stenosarchaea group</taxon>
        <taxon>Methanomicrobia</taxon>
        <taxon>Methanomicrobiales</taxon>
        <taxon>Methanocorpusculaceae</taxon>
        <taxon>Methanorbis</taxon>
    </lineage>
</organism>
<dbReference type="CDD" id="cd03225">
    <property type="entry name" value="ABC_cobalt_CbiO_domain1"/>
    <property type="match status" value="1"/>
</dbReference>